<gene>
    <name evidence="3" type="ORF">GCM10023349_28890</name>
</gene>
<dbReference type="PRINTS" id="PR01713">
    <property type="entry name" value="NUCEPIMERASE"/>
</dbReference>
<dbReference type="Gene3D" id="3.40.50.720">
    <property type="entry name" value="NAD(P)-binding Rossmann-like Domain"/>
    <property type="match status" value="1"/>
</dbReference>
<reference evidence="4" key="1">
    <citation type="journal article" date="2019" name="Int. J. Syst. Evol. Microbiol.">
        <title>The Global Catalogue of Microorganisms (GCM) 10K type strain sequencing project: providing services to taxonomists for standard genome sequencing and annotation.</title>
        <authorList>
            <consortium name="The Broad Institute Genomics Platform"/>
            <consortium name="The Broad Institute Genome Sequencing Center for Infectious Disease"/>
            <person name="Wu L."/>
            <person name="Ma J."/>
        </authorList>
    </citation>
    <scope>NUCLEOTIDE SEQUENCE [LARGE SCALE GENOMIC DNA]</scope>
    <source>
        <strain evidence="4">JCM 18531</strain>
    </source>
</reference>
<keyword evidence="4" id="KW-1185">Reference proteome</keyword>
<accession>A0ABP8XLE9</accession>
<comment type="caution">
    <text evidence="3">The sequence shown here is derived from an EMBL/GenBank/DDBJ whole genome shotgun (WGS) entry which is preliminary data.</text>
</comment>
<comment type="similarity">
    <text evidence="1">Belongs to the NAD(P)-dependent epimerase/dehydratase family.</text>
</comment>
<dbReference type="Pfam" id="PF01370">
    <property type="entry name" value="Epimerase"/>
    <property type="match status" value="1"/>
</dbReference>
<dbReference type="InterPro" id="IPR001509">
    <property type="entry name" value="Epimerase_deHydtase"/>
</dbReference>
<dbReference type="SUPFAM" id="SSF51735">
    <property type="entry name" value="NAD(P)-binding Rossmann-fold domains"/>
    <property type="match status" value="1"/>
</dbReference>
<dbReference type="RefSeq" id="WP_345522055.1">
    <property type="nucleotide sequence ID" value="NZ_BAABKM010000002.1"/>
</dbReference>
<organism evidence="3 4">
    <name type="scientific">Nocardioides conyzicola</name>
    <dbReference type="NCBI Taxonomy" id="1651781"/>
    <lineage>
        <taxon>Bacteria</taxon>
        <taxon>Bacillati</taxon>
        <taxon>Actinomycetota</taxon>
        <taxon>Actinomycetes</taxon>
        <taxon>Propionibacteriales</taxon>
        <taxon>Nocardioidaceae</taxon>
        <taxon>Nocardioides</taxon>
    </lineage>
</organism>
<dbReference type="EMBL" id="BAABKM010000002">
    <property type="protein sequence ID" value="GAA4708390.1"/>
    <property type="molecule type" value="Genomic_DNA"/>
</dbReference>
<evidence type="ECO:0000313" key="4">
    <source>
        <dbReference type="Proteomes" id="UP001499974"/>
    </source>
</evidence>
<dbReference type="Proteomes" id="UP001499974">
    <property type="component" value="Unassembled WGS sequence"/>
</dbReference>
<evidence type="ECO:0000313" key="3">
    <source>
        <dbReference type="EMBL" id="GAA4708390.1"/>
    </source>
</evidence>
<proteinExistence type="inferred from homology"/>
<feature type="domain" description="NAD-dependent epimerase/dehydratase" evidence="2">
    <location>
        <begin position="6"/>
        <end position="246"/>
    </location>
</feature>
<dbReference type="Gene3D" id="3.90.25.10">
    <property type="entry name" value="UDP-galactose 4-epimerase, domain 1"/>
    <property type="match status" value="1"/>
</dbReference>
<evidence type="ECO:0000259" key="2">
    <source>
        <dbReference type="Pfam" id="PF01370"/>
    </source>
</evidence>
<dbReference type="PANTHER" id="PTHR43000">
    <property type="entry name" value="DTDP-D-GLUCOSE 4,6-DEHYDRATASE-RELATED"/>
    <property type="match status" value="1"/>
</dbReference>
<name>A0ABP8XLE9_9ACTN</name>
<protein>
    <submittedName>
        <fullName evidence="3">NAD-dependent epimerase/dehydratase family protein</fullName>
    </submittedName>
</protein>
<evidence type="ECO:0000256" key="1">
    <source>
        <dbReference type="ARBA" id="ARBA00007637"/>
    </source>
</evidence>
<dbReference type="InterPro" id="IPR036291">
    <property type="entry name" value="NAD(P)-bd_dom_sf"/>
</dbReference>
<sequence length="326" mass="34729">MLDGKVVVTGAAGFIGSTLCKRIAEAHPLAELVMIDRFNDYYPRALKDLAIGTIAPDAGRLLEIDLADADLGDAVSDARFVFHLAGQPGVRPSWGESFGSYVTDNVNATQRLLEAVRSHAPAAKLVYASSSSVYGDAESYPTTEMTLPAPKSPYGVTKLAGEHLVSLYARNLGLDTVSLRYFTVFGPGQRPDMAFTRFCVWALTGQPITVYGDGSQIREFTYVEDIVSANIAAALAGTTAGEVVNVSGGASVSLLETLETLRGIAGGTLDVDFQLGALGDVHRTGADPAKARRVLDWAPAVDLEDGLRQQFEWVREHLDVVGPAVL</sequence>